<proteinExistence type="predicted"/>
<feature type="compositionally biased region" description="Low complexity" evidence="2">
    <location>
        <begin position="133"/>
        <end position="144"/>
    </location>
</feature>
<name>A0AAD2DBW4_EUPCR</name>
<sequence>MFSKIKGAKDNPSLKERNSIIVGIQKAKGLFELQLIQAEEENLQLKREKEECQMKLMEIVKRLEEDGVTYWKKSSKNSGIQKNQTLIRTEIENFLKQMKTDKQIIEGKRALSPDRNDQLSDMNSTVKEENEDVSSNSNESDYYYEESASPMRITSGKNIRLSEAQDATNITDLTISSSNKKNGFLPENLNDTKCAPSVNSQQEPEIKICNDITKEEDKFQDTSHSRSSIFTDHKNFDQNADKSPTTESLNPTTRKDKRVSFALDNSEDEYTSEGHPIKNTDKGDGGVYSQPSDDNMHKESLATTLKPRRITNNSAKFSFSKKAGLKRFQTMRNGLEEKKMFMNQVKKLINPKVTQFDEDLAINMDITKGDHCQFISLWDGVDIPEFRGFYLGYKIHPNKKHDYDKTFALMSQRKEPQFISFKLGMLNLLSHALSHVYLDLFTLDNRSMKLVMESCFRTKKLTLRGCEVHINRSFSIKLSLRYLLEDINFFGTLDWNDDNYMDESKLTIFALALSTTNIRNTLKIARVGEKLFPTRIVEKVFKDAKFKIEVIGEHQIYRGVA</sequence>
<dbReference type="AlphaFoldDB" id="A0AAD2DBW4"/>
<feature type="compositionally biased region" description="Basic and acidic residues" evidence="2">
    <location>
        <begin position="231"/>
        <end position="240"/>
    </location>
</feature>
<dbReference type="Proteomes" id="UP001295684">
    <property type="component" value="Unassembled WGS sequence"/>
</dbReference>
<feature type="compositionally biased region" description="Basic and acidic residues" evidence="2">
    <location>
        <begin position="108"/>
        <end position="118"/>
    </location>
</feature>
<protein>
    <submittedName>
        <fullName evidence="3">Uncharacterized protein</fullName>
    </submittedName>
</protein>
<dbReference type="EMBL" id="CAMPGE010029601">
    <property type="protein sequence ID" value="CAI2387080.1"/>
    <property type="molecule type" value="Genomic_DNA"/>
</dbReference>
<comment type="caution">
    <text evidence="3">The sequence shown here is derived from an EMBL/GenBank/DDBJ whole genome shotgun (WGS) entry which is preliminary data.</text>
</comment>
<feature type="compositionally biased region" description="Basic and acidic residues" evidence="2">
    <location>
        <begin position="275"/>
        <end position="284"/>
    </location>
</feature>
<keyword evidence="4" id="KW-1185">Reference proteome</keyword>
<feature type="compositionally biased region" description="Polar residues" evidence="2">
    <location>
        <begin position="241"/>
        <end position="252"/>
    </location>
</feature>
<feature type="region of interest" description="Disordered" evidence="2">
    <location>
        <begin position="108"/>
        <end position="144"/>
    </location>
</feature>
<keyword evidence="1" id="KW-0175">Coiled coil</keyword>
<feature type="region of interest" description="Disordered" evidence="2">
    <location>
        <begin position="219"/>
        <end position="295"/>
    </location>
</feature>
<accession>A0AAD2DBW4</accession>
<evidence type="ECO:0000313" key="4">
    <source>
        <dbReference type="Proteomes" id="UP001295684"/>
    </source>
</evidence>
<evidence type="ECO:0000256" key="1">
    <source>
        <dbReference type="SAM" id="Coils"/>
    </source>
</evidence>
<reference evidence="3" key="1">
    <citation type="submission" date="2023-07" db="EMBL/GenBank/DDBJ databases">
        <authorList>
            <consortium name="AG Swart"/>
            <person name="Singh M."/>
            <person name="Singh A."/>
            <person name="Seah K."/>
            <person name="Emmerich C."/>
        </authorList>
    </citation>
    <scope>NUCLEOTIDE SEQUENCE</scope>
    <source>
        <strain evidence="3">DP1</strain>
    </source>
</reference>
<evidence type="ECO:0000256" key="2">
    <source>
        <dbReference type="SAM" id="MobiDB-lite"/>
    </source>
</evidence>
<organism evidence="3 4">
    <name type="scientific">Euplotes crassus</name>
    <dbReference type="NCBI Taxonomy" id="5936"/>
    <lineage>
        <taxon>Eukaryota</taxon>
        <taxon>Sar</taxon>
        <taxon>Alveolata</taxon>
        <taxon>Ciliophora</taxon>
        <taxon>Intramacronucleata</taxon>
        <taxon>Spirotrichea</taxon>
        <taxon>Hypotrichia</taxon>
        <taxon>Euplotida</taxon>
        <taxon>Euplotidae</taxon>
        <taxon>Moneuplotes</taxon>
    </lineage>
</organism>
<evidence type="ECO:0000313" key="3">
    <source>
        <dbReference type="EMBL" id="CAI2387080.1"/>
    </source>
</evidence>
<gene>
    <name evidence="3" type="ORF">ECRASSUSDP1_LOCUS28707</name>
</gene>
<feature type="coiled-coil region" evidence="1">
    <location>
        <begin position="28"/>
        <end position="62"/>
    </location>
</feature>